<reference evidence="10 11" key="2">
    <citation type="journal article" date="2020" name="Int. J. Syst. Evol. Microbiol.">
        <title>Sulfuracidifex tepidarius gen. nov., sp. nov. and transfer of Sulfolobus metallicus Huber and Stetter 1992 to the genus Sulfuracidifex as Sulfuracidifex metallicus comb. nov.</title>
        <authorList>
            <person name="Itoh T."/>
            <person name="Miura T."/>
            <person name="Sakai H.D."/>
            <person name="Kato S."/>
            <person name="Ohkuma M."/>
            <person name="Takashina T."/>
        </authorList>
    </citation>
    <scope>NUCLEOTIDE SEQUENCE</scope>
    <source>
        <strain evidence="9 11">IC-006</strain>
        <strain evidence="10">IC-007</strain>
    </source>
</reference>
<sequence>MEDELLKKMDSNSANKIYWSLTLLATVGGFLFGYDTADIGTALDLIPYHLSAFALGYLVAGASLGAAIGAIVAGPLTDKYGRKSILIVDALIYAIGAVVSALTVNADVLLVARTFIGLAVGADSAIATAYIAEYAPKDKRGSLEMLQEWMITFAQTISYIIGFAVLFSLPSLAFNDDWRIILGLAAIPAIIGLIYRTKMPESPRWLMLKGKTEKLKSTLAFLGIRDVNDDEIKRITEEVKRDSKRPEFSPGIKRALLVAGLWMMFQQITGINIPFYYGPKIFAPLFGSGSGLSGITDGILATLVISATQTLIVLAALKYVDKIGRRGLGKIGYFGMALFMVIGGLSFIYLSGFSKIVSLIVAFIGFMIFFGLGVGGIGWTIQGEYFPTHVRGTMASILAFINWMSNFALIEIFPAWDKAVGLGYVMLTFAALSFIAWALFMFMLPETKGLSVEEIAQMFEKVGGREKEDIQESK</sequence>
<feature type="transmembrane region" description="Helical" evidence="7">
    <location>
        <begin position="393"/>
        <end position="416"/>
    </location>
</feature>
<evidence type="ECO:0000313" key="10">
    <source>
        <dbReference type="EMBL" id="BBG26144.1"/>
    </source>
</evidence>
<evidence type="ECO:0000256" key="5">
    <source>
        <dbReference type="ARBA" id="ARBA00022989"/>
    </source>
</evidence>
<dbReference type="STRING" id="1294262.GCA_001316085_02850"/>
<feature type="transmembrane region" description="Helical" evidence="7">
    <location>
        <begin position="331"/>
        <end position="350"/>
    </location>
</feature>
<dbReference type="Pfam" id="PF00083">
    <property type="entry name" value="Sugar_tr"/>
    <property type="match status" value="1"/>
</dbReference>
<keyword evidence="6 7" id="KW-0472">Membrane</keyword>
<keyword evidence="5 7" id="KW-1133">Transmembrane helix</keyword>
<dbReference type="InterPro" id="IPR036259">
    <property type="entry name" value="MFS_trans_sf"/>
</dbReference>
<dbReference type="EMBL" id="AP018929">
    <property type="protein sequence ID" value="BBG23391.1"/>
    <property type="molecule type" value="Genomic_DNA"/>
</dbReference>
<accession>A0A510E0X3</accession>
<feature type="transmembrane region" description="Helical" evidence="7">
    <location>
        <begin position="54"/>
        <end position="73"/>
    </location>
</feature>
<dbReference type="InterPro" id="IPR005828">
    <property type="entry name" value="MFS_sugar_transport-like"/>
</dbReference>
<accession>A0A510DT92</accession>
<comment type="similarity">
    <text evidence="2">Belongs to the major facilitator superfamily. Sugar transporter (TC 2.A.1.1) family.</text>
</comment>
<dbReference type="EMBL" id="AP018930">
    <property type="protein sequence ID" value="BBG26144.1"/>
    <property type="molecule type" value="Genomic_DNA"/>
</dbReference>
<dbReference type="OrthoDB" id="117970at2157"/>
<evidence type="ECO:0000313" key="9">
    <source>
        <dbReference type="EMBL" id="BBG23391.1"/>
    </source>
</evidence>
<evidence type="ECO:0000259" key="8">
    <source>
        <dbReference type="PROSITE" id="PS50850"/>
    </source>
</evidence>
<dbReference type="SUPFAM" id="SSF103473">
    <property type="entry name" value="MFS general substrate transporter"/>
    <property type="match status" value="1"/>
</dbReference>
<name>A0A510E0X3_9CREN</name>
<comment type="subcellular location">
    <subcellularLocation>
        <location evidence="1">Membrane</location>
        <topology evidence="1">Multi-pass membrane protein</topology>
    </subcellularLocation>
</comment>
<dbReference type="InterPro" id="IPR020846">
    <property type="entry name" value="MFS_dom"/>
</dbReference>
<organism evidence="10 12">
    <name type="scientific">Sulfuracidifex tepidarius</name>
    <dbReference type="NCBI Taxonomy" id="1294262"/>
    <lineage>
        <taxon>Archaea</taxon>
        <taxon>Thermoproteota</taxon>
        <taxon>Thermoprotei</taxon>
        <taxon>Sulfolobales</taxon>
        <taxon>Sulfolobaceae</taxon>
        <taxon>Sulfuracidifex</taxon>
    </lineage>
</organism>
<evidence type="ECO:0000256" key="7">
    <source>
        <dbReference type="SAM" id="Phobius"/>
    </source>
</evidence>
<dbReference type="AlphaFoldDB" id="A0A510E0X3"/>
<evidence type="ECO:0000313" key="12">
    <source>
        <dbReference type="Proteomes" id="UP000325030"/>
    </source>
</evidence>
<dbReference type="PANTHER" id="PTHR48020:SF12">
    <property type="entry name" value="PROTON MYO-INOSITOL COTRANSPORTER"/>
    <property type="match status" value="1"/>
</dbReference>
<evidence type="ECO:0000256" key="6">
    <source>
        <dbReference type="ARBA" id="ARBA00023136"/>
    </source>
</evidence>
<evidence type="ECO:0000313" key="11">
    <source>
        <dbReference type="Proteomes" id="UP000322983"/>
    </source>
</evidence>
<feature type="transmembrane region" description="Helical" evidence="7">
    <location>
        <begin position="110"/>
        <end position="132"/>
    </location>
</feature>
<dbReference type="Proteomes" id="UP000325030">
    <property type="component" value="Chromosome"/>
</dbReference>
<evidence type="ECO:0000256" key="2">
    <source>
        <dbReference type="ARBA" id="ARBA00010992"/>
    </source>
</evidence>
<dbReference type="InterPro" id="IPR003663">
    <property type="entry name" value="Sugar/inositol_transpt"/>
</dbReference>
<dbReference type="InterPro" id="IPR050814">
    <property type="entry name" value="Myo-inositol_Transporter"/>
</dbReference>
<evidence type="ECO:0000256" key="4">
    <source>
        <dbReference type="ARBA" id="ARBA00022692"/>
    </source>
</evidence>
<dbReference type="PRINTS" id="PR00171">
    <property type="entry name" value="SUGRTRNSPORT"/>
</dbReference>
<feature type="transmembrane region" description="Helical" evidence="7">
    <location>
        <begin position="17"/>
        <end position="34"/>
    </location>
</feature>
<dbReference type="PROSITE" id="PS50850">
    <property type="entry name" value="MFS"/>
    <property type="match status" value="1"/>
</dbReference>
<dbReference type="PROSITE" id="PS00217">
    <property type="entry name" value="SUGAR_TRANSPORT_2"/>
    <property type="match status" value="1"/>
</dbReference>
<dbReference type="GO" id="GO:0022857">
    <property type="term" value="F:transmembrane transporter activity"/>
    <property type="evidence" value="ECO:0007669"/>
    <property type="project" value="InterPro"/>
</dbReference>
<evidence type="ECO:0000256" key="3">
    <source>
        <dbReference type="ARBA" id="ARBA00022448"/>
    </source>
</evidence>
<keyword evidence="11" id="KW-1185">Reference proteome</keyword>
<feature type="transmembrane region" description="Helical" evidence="7">
    <location>
        <begin position="255"/>
        <end position="278"/>
    </location>
</feature>
<dbReference type="PROSITE" id="PS00216">
    <property type="entry name" value="SUGAR_TRANSPORT_1"/>
    <property type="match status" value="1"/>
</dbReference>
<dbReference type="GO" id="GO:0016020">
    <property type="term" value="C:membrane"/>
    <property type="evidence" value="ECO:0007669"/>
    <property type="project" value="UniProtKB-SubCell"/>
</dbReference>
<reference evidence="12" key="1">
    <citation type="submission" date="2018-09" db="EMBL/GenBank/DDBJ databases">
        <title>Complete Genome Sequencing of Sulfolobus sp. JCM 16834.</title>
        <authorList>
            <person name="Kato S."/>
            <person name="Itoh T."/>
            <person name="Ohkuma M."/>
        </authorList>
    </citation>
    <scope>NUCLEOTIDE SEQUENCE [LARGE SCALE GENOMIC DNA]</scope>
    <source>
        <strain evidence="12">IC-007</strain>
    </source>
</reference>
<dbReference type="InterPro" id="IPR005829">
    <property type="entry name" value="Sugar_transporter_CS"/>
</dbReference>
<gene>
    <name evidence="9" type="ORF">IC006_0675</name>
    <name evidence="10" type="ORF">IC007_0649</name>
</gene>
<feature type="transmembrane region" description="Helical" evidence="7">
    <location>
        <begin position="85"/>
        <end position="104"/>
    </location>
</feature>
<proteinExistence type="inferred from homology"/>
<keyword evidence="4 7" id="KW-0812">Transmembrane</keyword>
<keyword evidence="3" id="KW-0813">Transport</keyword>
<dbReference type="NCBIfam" id="TIGR00879">
    <property type="entry name" value="SP"/>
    <property type="match status" value="1"/>
</dbReference>
<dbReference type="PANTHER" id="PTHR48020">
    <property type="entry name" value="PROTON MYO-INOSITOL COTRANSPORTER"/>
    <property type="match status" value="1"/>
</dbReference>
<feature type="transmembrane region" description="Helical" evidence="7">
    <location>
        <begin position="422"/>
        <end position="444"/>
    </location>
</feature>
<protein>
    <submittedName>
        <fullName evidence="10">Sialic acid transporter</fullName>
    </submittedName>
</protein>
<dbReference type="Gene3D" id="1.20.1250.20">
    <property type="entry name" value="MFS general substrate transporter like domains"/>
    <property type="match status" value="2"/>
</dbReference>
<feature type="transmembrane region" description="Helical" evidence="7">
    <location>
        <begin position="178"/>
        <end position="195"/>
    </location>
</feature>
<feature type="transmembrane region" description="Helical" evidence="7">
    <location>
        <begin position="298"/>
        <end position="319"/>
    </location>
</feature>
<feature type="domain" description="Major facilitator superfamily (MFS) profile" evidence="8">
    <location>
        <begin position="21"/>
        <end position="448"/>
    </location>
</feature>
<evidence type="ECO:0000256" key="1">
    <source>
        <dbReference type="ARBA" id="ARBA00004141"/>
    </source>
</evidence>
<dbReference type="KEGG" id="step:IC006_0675"/>
<feature type="transmembrane region" description="Helical" evidence="7">
    <location>
        <begin position="153"/>
        <end position="172"/>
    </location>
</feature>
<feature type="transmembrane region" description="Helical" evidence="7">
    <location>
        <begin position="356"/>
        <end position="381"/>
    </location>
</feature>
<dbReference type="Proteomes" id="UP000322983">
    <property type="component" value="Chromosome"/>
</dbReference>